<evidence type="ECO:0000256" key="8">
    <source>
        <dbReference type="SAM" id="Phobius"/>
    </source>
</evidence>
<keyword evidence="3" id="KW-0645">Protease</keyword>
<evidence type="ECO:0000256" key="4">
    <source>
        <dbReference type="ARBA" id="ARBA00022692"/>
    </source>
</evidence>
<keyword evidence="6 8" id="KW-1133">Transmembrane helix</keyword>
<dbReference type="FunFam" id="1.20.1540.10:FF:000008">
    <property type="entry name" value="RHOMBOID-like protein 13"/>
    <property type="match status" value="1"/>
</dbReference>
<comment type="subcellular location">
    <subcellularLocation>
        <location evidence="1">Membrane</location>
        <topology evidence="1">Multi-pass membrane protein</topology>
    </subcellularLocation>
</comment>
<evidence type="ECO:0000256" key="3">
    <source>
        <dbReference type="ARBA" id="ARBA00022670"/>
    </source>
</evidence>
<evidence type="ECO:0000313" key="11">
    <source>
        <dbReference type="Proteomes" id="UP000053105"/>
    </source>
</evidence>
<feature type="transmembrane region" description="Helical" evidence="8">
    <location>
        <begin position="139"/>
        <end position="160"/>
    </location>
</feature>
<evidence type="ECO:0000256" key="6">
    <source>
        <dbReference type="ARBA" id="ARBA00022989"/>
    </source>
</evidence>
<keyword evidence="4 8" id="KW-0812">Transmembrane</keyword>
<evidence type="ECO:0000256" key="2">
    <source>
        <dbReference type="ARBA" id="ARBA00009045"/>
    </source>
</evidence>
<dbReference type="PANTHER" id="PTHR43066">
    <property type="entry name" value="RHOMBOID-RELATED PROTEIN"/>
    <property type="match status" value="1"/>
</dbReference>
<dbReference type="EMBL" id="KQ435812">
    <property type="protein sequence ID" value="KOX72750.1"/>
    <property type="molecule type" value="Genomic_DNA"/>
</dbReference>
<comment type="similarity">
    <text evidence="2">Belongs to the peptidase S54 family.</text>
</comment>
<feature type="transmembrane region" description="Helical" evidence="8">
    <location>
        <begin position="110"/>
        <end position="133"/>
    </location>
</feature>
<name>A0A0M8ZWV3_9HYME</name>
<dbReference type="GO" id="GO:0004252">
    <property type="term" value="F:serine-type endopeptidase activity"/>
    <property type="evidence" value="ECO:0007669"/>
    <property type="project" value="InterPro"/>
</dbReference>
<dbReference type="Gene3D" id="1.20.1540.10">
    <property type="entry name" value="Rhomboid-like"/>
    <property type="match status" value="1"/>
</dbReference>
<dbReference type="OrthoDB" id="10257275at2759"/>
<dbReference type="AlphaFoldDB" id="A0A0M8ZWV3"/>
<dbReference type="STRING" id="166423.A0A0M8ZWV3"/>
<evidence type="ECO:0000259" key="9">
    <source>
        <dbReference type="Pfam" id="PF01694"/>
    </source>
</evidence>
<keyword evidence="11" id="KW-1185">Reference proteome</keyword>
<feature type="domain" description="Peptidase S54 rhomboid" evidence="9">
    <location>
        <begin position="70"/>
        <end position="216"/>
    </location>
</feature>
<feature type="transmembrane region" description="Helical" evidence="8">
    <location>
        <begin position="172"/>
        <end position="192"/>
    </location>
</feature>
<dbReference type="Pfam" id="PF01694">
    <property type="entry name" value="Rhomboid"/>
    <property type="match status" value="1"/>
</dbReference>
<feature type="transmembrane region" description="Helical" evidence="8">
    <location>
        <begin position="198"/>
        <end position="216"/>
    </location>
</feature>
<keyword evidence="7 8" id="KW-0472">Membrane</keyword>
<evidence type="ECO:0000256" key="7">
    <source>
        <dbReference type="ARBA" id="ARBA00023136"/>
    </source>
</evidence>
<accession>A0A0M8ZWV3</accession>
<dbReference type="InterPro" id="IPR035952">
    <property type="entry name" value="Rhomboid-like_sf"/>
</dbReference>
<evidence type="ECO:0000256" key="5">
    <source>
        <dbReference type="ARBA" id="ARBA00022801"/>
    </source>
</evidence>
<sequence length="247" mass="27861">MRPTQRRQQGLQYGIYLLGMQALNYGIDKIPPVTLITIIAQVLLYVGLIKVPWNAEEVCISAIKVFKYRDWNSFLMSNFEHGSDMHLYYNMVSLILKGSYLEPMYGTINFAILLAILSCGCSAMYVGLGYALMQLTGDYGYYTQCAIGFSAILFALKVIVVCEEYDRIQDVGGLRVSSKIAVWVELILIHLLVPQSSFIGHLGGILVGCIYCYTFIGEMIDNMTYTVTGTPIIHEEQFYRRRSSLFG</sequence>
<dbReference type="SUPFAM" id="SSF144091">
    <property type="entry name" value="Rhomboid-like"/>
    <property type="match status" value="1"/>
</dbReference>
<dbReference type="InterPro" id="IPR022764">
    <property type="entry name" value="Peptidase_S54_rhomboid_dom"/>
</dbReference>
<protein>
    <submittedName>
        <fullName evidence="10">Rhomboid domain-containing protein 1</fullName>
    </submittedName>
</protein>
<proteinExistence type="inferred from homology"/>
<dbReference type="Proteomes" id="UP000053105">
    <property type="component" value="Unassembled WGS sequence"/>
</dbReference>
<dbReference type="GO" id="GO:0006508">
    <property type="term" value="P:proteolysis"/>
    <property type="evidence" value="ECO:0007669"/>
    <property type="project" value="UniProtKB-KW"/>
</dbReference>
<gene>
    <name evidence="10" type="ORF">WN51_00690</name>
</gene>
<reference evidence="10 11" key="1">
    <citation type="submission" date="2015-07" db="EMBL/GenBank/DDBJ databases">
        <title>The genome of Melipona quadrifasciata.</title>
        <authorList>
            <person name="Pan H."/>
            <person name="Kapheim K."/>
        </authorList>
    </citation>
    <scope>NUCLEOTIDE SEQUENCE [LARGE SCALE GENOMIC DNA]</scope>
    <source>
        <strain evidence="10">0111107301</strain>
        <tissue evidence="10">Whole body</tissue>
    </source>
</reference>
<evidence type="ECO:0000256" key="1">
    <source>
        <dbReference type="ARBA" id="ARBA00004141"/>
    </source>
</evidence>
<evidence type="ECO:0000313" key="10">
    <source>
        <dbReference type="EMBL" id="KOX72750.1"/>
    </source>
</evidence>
<keyword evidence="5" id="KW-0378">Hydrolase</keyword>
<dbReference type="GO" id="GO:0016020">
    <property type="term" value="C:membrane"/>
    <property type="evidence" value="ECO:0007669"/>
    <property type="project" value="UniProtKB-SubCell"/>
</dbReference>
<dbReference type="PANTHER" id="PTHR43066:SF1">
    <property type="entry name" value="RHOMBOID PROTEIN 2"/>
    <property type="match status" value="1"/>
</dbReference>
<organism evidence="10 11">
    <name type="scientific">Melipona quadrifasciata</name>
    <dbReference type="NCBI Taxonomy" id="166423"/>
    <lineage>
        <taxon>Eukaryota</taxon>
        <taxon>Metazoa</taxon>
        <taxon>Ecdysozoa</taxon>
        <taxon>Arthropoda</taxon>
        <taxon>Hexapoda</taxon>
        <taxon>Insecta</taxon>
        <taxon>Pterygota</taxon>
        <taxon>Neoptera</taxon>
        <taxon>Endopterygota</taxon>
        <taxon>Hymenoptera</taxon>
        <taxon>Apocrita</taxon>
        <taxon>Aculeata</taxon>
        <taxon>Apoidea</taxon>
        <taxon>Anthophila</taxon>
        <taxon>Apidae</taxon>
        <taxon>Melipona</taxon>
    </lineage>
</organism>